<dbReference type="InterPro" id="IPR029044">
    <property type="entry name" value="Nucleotide-diphossugar_trans"/>
</dbReference>
<dbReference type="PANTHER" id="PTHR43646">
    <property type="entry name" value="GLYCOSYLTRANSFERASE"/>
    <property type="match status" value="1"/>
</dbReference>
<evidence type="ECO:0000259" key="6">
    <source>
        <dbReference type="Pfam" id="PF00535"/>
    </source>
</evidence>
<gene>
    <name evidence="7" type="ORF">ENQ77_04560</name>
    <name evidence="8" type="ORF">ENU66_03575</name>
</gene>
<dbReference type="EMBL" id="DSOL01000134">
    <property type="protein sequence ID" value="HEN27923.1"/>
    <property type="molecule type" value="Genomic_DNA"/>
</dbReference>
<evidence type="ECO:0000256" key="4">
    <source>
        <dbReference type="ARBA" id="ARBA00022679"/>
    </source>
</evidence>
<keyword evidence="4 7" id="KW-0808">Transferase</keyword>
<organism evidence="7">
    <name type="scientific">candidate division WOR-3 bacterium</name>
    <dbReference type="NCBI Taxonomy" id="2052148"/>
    <lineage>
        <taxon>Bacteria</taxon>
        <taxon>Bacteria division WOR-3</taxon>
    </lineage>
</organism>
<evidence type="ECO:0000256" key="5">
    <source>
        <dbReference type="ARBA" id="ARBA00023136"/>
    </source>
</evidence>
<keyword evidence="2" id="KW-1003">Cell membrane</keyword>
<dbReference type="Pfam" id="PF00535">
    <property type="entry name" value="Glycos_transf_2"/>
    <property type="match status" value="1"/>
</dbReference>
<keyword evidence="5" id="KW-0472">Membrane</keyword>
<dbReference type="GO" id="GO:0005886">
    <property type="term" value="C:plasma membrane"/>
    <property type="evidence" value="ECO:0007669"/>
    <property type="project" value="UniProtKB-SubCell"/>
</dbReference>
<protein>
    <submittedName>
        <fullName evidence="7">Glycosyltransferase</fullName>
    </submittedName>
</protein>
<comment type="caution">
    <text evidence="7">The sequence shown here is derived from an EMBL/GenBank/DDBJ whole genome shotgun (WGS) entry which is preliminary data.</text>
</comment>
<proteinExistence type="predicted"/>
<evidence type="ECO:0000256" key="1">
    <source>
        <dbReference type="ARBA" id="ARBA00004236"/>
    </source>
</evidence>
<dbReference type="GO" id="GO:0016757">
    <property type="term" value="F:glycosyltransferase activity"/>
    <property type="evidence" value="ECO:0007669"/>
    <property type="project" value="UniProtKB-KW"/>
</dbReference>
<reference evidence="7" key="1">
    <citation type="journal article" date="2020" name="mSystems">
        <title>Genome- and Community-Level Interaction Insights into Carbon Utilization and Element Cycling Functions of Hydrothermarchaeota in Hydrothermal Sediment.</title>
        <authorList>
            <person name="Zhou Z."/>
            <person name="Liu Y."/>
            <person name="Xu W."/>
            <person name="Pan J."/>
            <person name="Luo Z.H."/>
            <person name="Li M."/>
        </authorList>
    </citation>
    <scope>NUCLEOTIDE SEQUENCE [LARGE SCALE GENOMIC DNA]</scope>
    <source>
        <strain evidence="7">SpSt-34</strain>
        <strain evidence="8">SpSt-69</strain>
    </source>
</reference>
<evidence type="ECO:0000313" key="7">
    <source>
        <dbReference type="EMBL" id="HEN27923.1"/>
    </source>
</evidence>
<sequence length="258" mass="30125">MDRRLLRYIVHLIFLCISGKILKDIFEVKRRVKCTEKEDIKKGEKTDSKKDLPLVSIVIPTKNEAEFIERLLESIKNQTYQNIETIVVDYESDDATPEIARKFGCRLIEVSRRGVGYATHVGFEAASGEIVIRTDADAIFPPDLISNVVRKIGDSDVYHVSHQYYDGSFVINLMAYLYDKYWRKPWETTGHFIAVKRELYRKVQFNPEMILDDDWEFGQRAKNSNAKISFDLENFVLVSSRRIIKTGLLRYILGFRKR</sequence>
<dbReference type="Gene3D" id="3.90.550.10">
    <property type="entry name" value="Spore Coat Polysaccharide Biosynthesis Protein SpsA, Chain A"/>
    <property type="match status" value="1"/>
</dbReference>
<dbReference type="SUPFAM" id="SSF53448">
    <property type="entry name" value="Nucleotide-diphospho-sugar transferases"/>
    <property type="match status" value="1"/>
</dbReference>
<name>A0A7C2K521_UNCW3</name>
<evidence type="ECO:0000256" key="2">
    <source>
        <dbReference type="ARBA" id="ARBA00022475"/>
    </source>
</evidence>
<dbReference type="AlphaFoldDB" id="A0A7C2K521"/>
<dbReference type="PANTHER" id="PTHR43646:SF2">
    <property type="entry name" value="GLYCOSYLTRANSFERASE 2-LIKE DOMAIN-CONTAINING PROTEIN"/>
    <property type="match status" value="1"/>
</dbReference>
<accession>A0A7C2K521</accession>
<dbReference type="InterPro" id="IPR001173">
    <property type="entry name" value="Glyco_trans_2-like"/>
</dbReference>
<evidence type="ECO:0000313" key="8">
    <source>
        <dbReference type="EMBL" id="HGL17396.1"/>
    </source>
</evidence>
<comment type="subcellular location">
    <subcellularLocation>
        <location evidence="1">Cell membrane</location>
    </subcellularLocation>
</comment>
<feature type="domain" description="Glycosyltransferase 2-like" evidence="6">
    <location>
        <begin position="56"/>
        <end position="188"/>
    </location>
</feature>
<evidence type="ECO:0000256" key="3">
    <source>
        <dbReference type="ARBA" id="ARBA00022676"/>
    </source>
</evidence>
<keyword evidence="3" id="KW-0328">Glycosyltransferase</keyword>
<dbReference type="EMBL" id="DTDJ01000026">
    <property type="protein sequence ID" value="HGL17396.1"/>
    <property type="molecule type" value="Genomic_DNA"/>
</dbReference>